<dbReference type="InterPro" id="IPR000352">
    <property type="entry name" value="Pep_chain_release_fac_I"/>
</dbReference>
<dbReference type="InterPro" id="IPR004374">
    <property type="entry name" value="PrfB"/>
</dbReference>
<dbReference type="InterPro" id="IPR005139">
    <property type="entry name" value="PCRF"/>
</dbReference>
<protein>
    <recommendedName>
        <fullName evidence="4 5">Peptide chain release factor 2</fullName>
        <shortName evidence="4">RF-2</shortName>
    </recommendedName>
</protein>
<gene>
    <name evidence="4 7" type="primary">prfB</name>
    <name evidence="7" type="ORF">KI809_01340</name>
</gene>
<dbReference type="EMBL" id="JAHCVJ010000001">
    <property type="protein sequence ID" value="MBT0662928.1"/>
    <property type="molecule type" value="Genomic_DNA"/>
</dbReference>
<keyword evidence="3 4" id="KW-0648">Protein biosynthesis</keyword>
<dbReference type="AlphaFoldDB" id="A0AAW4KWE9"/>
<evidence type="ECO:0000256" key="1">
    <source>
        <dbReference type="ARBA" id="ARBA00010835"/>
    </source>
</evidence>
<keyword evidence="2 4" id="KW-0488">Methylation</keyword>
<dbReference type="SMART" id="SM00937">
    <property type="entry name" value="PCRF"/>
    <property type="match status" value="1"/>
</dbReference>
<dbReference type="PROSITE" id="PS00745">
    <property type="entry name" value="RF_PROK_I"/>
    <property type="match status" value="1"/>
</dbReference>
<evidence type="ECO:0000259" key="6">
    <source>
        <dbReference type="PROSITE" id="PS00745"/>
    </source>
</evidence>
<name>A0AAW4KWE9_9BACT</name>
<dbReference type="PANTHER" id="PTHR43116:SF3">
    <property type="entry name" value="CLASS I PEPTIDE CHAIN RELEASE FACTOR"/>
    <property type="match status" value="1"/>
</dbReference>
<dbReference type="FunFam" id="3.30.160.20:FF:000010">
    <property type="entry name" value="Peptide chain release factor 2"/>
    <property type="match status" value="1"/>
</dbReference>
<comment type="caution">
    <text evidence="7">The sequence shown here is derived from an EMBL/GenBank/DDBJ whole genome shotgun (WGS) entry which is preliminary data.</text>
</comment>
<comment type="similarity">
    <text evidence="1 4">Belongs to the prokaryotic/mitochondrial release factor family.</text>
</comment>
<evidence type="ECO:0000256" key="4">
    <source>
        <dbReference type="HAMAP-Rule" id="MF_00094"/>
    </source>
</evidence>
<dbReference type="Pfam" id="PF03462">
    <property type="entry name" value="PCRF"/>
    <property type="match status" value="1"/>
</dbReference>
<accession>A0AAW4KWE9</accession>
<dbReference type="Gene3D" id="3.30.160.20">
    <property type="match status" value="1"/>
</dbReference>
<dbReference type="HAMAP" id="MF_00094">
    <property type="entry name" value="Rel_fac_2"/>
    <property type="match status" value="1"/>
</dbReference>
<feature type="modified residue" description="N5-methylglutamine" evidence="4">
    <location>
        <position position="250"/>
    </location>
</feature>
<dbReference type="GO" id="GO:0005737">
    <property type="term" value="C:cytoplasm"/>
    <property type="evidence" value="ECO:0007669"/>
    <property type="project" value="UniProtKB-SubCell"/>
</dbReference>
<dbReference type="Proteomes" id="UP000811899">
    <property type="component" value="Unassembled WGS sequence"/>
</dbReference>
<evidence type="ECO:0000256" key="2">
    <source>
        <dbReference type="ARBA" id="ARBA00022481"/>
    </source>
</evidence>
<evidence type="ECO:0000256" key="5">
    <source>
        <dbReference type="NCBIfam" id="TIGR00020"/>
    </source>
</evidence>
<dbReference type="SUPFAM" id="SSF75620">
    <property type="entry name" value="Release factor"/>
    <property type="match status" value="1"/>
</dbReference>
<evidence type="ECO:0000313" key="8">
    <source>
        <dbReference type="Proteomes" id="UP000811899"/>
    </source>
</evidence>
<organism evidence="7 8">
    <name type="scientific">Geoanaerobacter pelophilus</name>
    <dbReference type="NCBI Taxonomy" id="60036"/>
    <lineage>
        <taxon>Bacteria</taxon>
        <taxon>Pseudomonadati</taxon>
        <taxon>Thermodesulfobacteriota</taxon>
        <taxon>Desulfuromonadia</taxon>
        <taxon>Geobacterales</taxon>
        <taxon>Geobacteraceae</taxon>
        <taxon>Geoanaerobacter</taxon>
    </lineage>
</organism>
<dbReference type="RefSeq" id="WP_214169715.1">
    <property type="nucleotide sequence ID" value="NZ_JAHCVJ010000001.1"/>
</dbReference>
<dbReference type="Gene3D" id="1.20.58.410">
    <property type="entry name" value="Release factor"/>
    <property type="match status" value="1"/>
</dbReference>
<dbReference type="NCBIfam" id="TIGR00020">
    <property type="entry name" value="prfB"/>
    <property type="match status" value="1"/>
</dbReference>
<comment type="PTM">
    <text evidence="4">Methylated by PrmC. Methylation increases the termination efficiency of RF2.</text>
</comment>
<reference evidence="7 8" key="1">
    <citation type="submission" date="2021-05" db="EMBL/GenBank/DDBJ databases">
        <title>The draft genome of Geobacter pelophilus DSM 12255.</title>
        <authorList>
            <person name="Xu Z."/>
            <person name="Masuda Y."/>
            <person name="Itoh H."/>
            <person name="Senoo K."/>
        </authorList>
    </citation>
    <scope>NUCLEOTIDE SEQUENCE [LARGE SCALE GENOMIC DNA]</scope>
    <source>
        <strain evidence="7 8">DSM 12255</strain>
    </source>
</reference>
<evidence type="ECO:0000313" key="7">
    <source>
        <dbReference type="EMBL" id="MBT0662928.1"/>
    </source>
</evidence>
<keyword evidence="8" id="KW-1185">Reference proteome</keyword>
<comment type="subcellular location">
    <subcellularLocation>
        <location evidence="4">Cytoplasm</location>
    </subcellularLocation>
</comment>
<keyword evidence="4" id="KW-0963">Cytoplasm</keyword>
<feature type="domain" description="Prokaryotic-type class I peptide chain release factors" evidence="6">
    <location>
        <begin position="243"/>
        <end position="259"/>
    </location>
</feature>
<dbReference type="GO" id="GO:0016149">
    <property type="term" value="F:translation release factor activity, codon specific"/>
    <property type="evidence" value="ECO:0007669"/>
    <property type="project" value="UniProtKB-UniRule"/>
</dbReference>
<dbReference type="PANTHER" id="PTHR43116">
    <property type="entry name" value="PEPTIDE CHAIN RELEASE FACTOR 2"/>
    <property type="match status" value="1"/>
</dbReference>
<dbReference type="InterPro" id="IPR045853">
    <property type="entry name" value="Pep_chain_release_fac_I_sf"/>
</dbReference>
<sequence length="371" mass="41673">MFREEVARIEAVADRIAKLRGSLDVDTKRETIQEMEARIASPGFWDDQETAQQVLKERTSLEKIVEAWDRCNRLAEDVRVMIELGQEAEDADVLAEVAEMNNRLEQEVTQAEFQRMLSGPHDRSNCFISINAGAGGTESQDWAEMLLRMYLRYCERKGWKTDITDYQAGDEAGVKGVTFAVTGENAYGYLKAEIGIHRLVRISPFDSNARRHTSFASVFAFPEIADDIDVKVVESDLRVDTYRSSGAGGQHVNTTDSAVRITHIPSGIVVACQTERSQHMNKATALRVLRAKLYEKEVQEREAQASEISGEKKEIGWGSQIRSYVLHPYKMVKDLRTGVETGNPDAVLDGDLEDFIVAFLMGVRRNVTDSD</sequence>
<comment type="function">
    <text evidence="4">Peptide chain release factor 2 directs the termination of translation in response to the peptide chain termination codons UGA and UAA.</text>
</comment>
<dbReference type="Pfam" id="PF00472">
    <property type="entry name" value="RF-1"/>
    <property type="match status" value="1"/>
</dbReference>
<evidence type="ECO:0000256" key="3">
    <source>
        <dbReference type="ARBA" id="ARBA00022917"/>
    </source>
</evidence>
<dbReference type="Gene3D" id="3.30.70.1660">
    <property type="match status" value="1"/>
</dbReference>
<proteinExistence type="inferred from homology"/>